<reference evidence="2" key="3">
    <citation type="submission" date="2023-07" db="EMBL/GenBank/DDBJ databases">
        <title>An improved reference 1 genome and first organelle genomes of Quercus suber.</title>
        <authorList>
            <consortium name="Genosuber Consortium"/>
            <person name="Usie A."/>
            <person name="Serra O."/>
            <person name="Barros P."/>
        </authorList>
    </citation>
    <scope>NUCLEOTIDE SEQUENCE</scope>
    <source>
        <strain evidence="2">HL8</strain>
        <tissue evidence="2">Leaves</tissue>
    </source>
</reference>
<comment type="caution">
    <text evidence="2">The sequence shown here is derived from an EMBL/GenBank/DDBJ whole genome shotgun (WGS) entry which is preliminary data.</text>
</comment>
<dbReference type="SUPFAM" id="SSF55008">
    <property type="entry name" value="HMA, heavy metal-associated domain"/>
    <property type="match status" value="1"/>
</dbReference>
<sequence>MVQQKIVMKVQMNCEKCRTKAMKIAAVADGVISVAIEREKSLVVVVGDGVDSVSLAGSLRKKLGSATIESVQEVKAESAEKKNPIIFYSQYPQYPTYAVVSDQYPSNCSIM</sequence>
<dbReference type="AlphaFoldDB" id="A0AAW0MA31"/>
<dbReference type="InterPro" id="IPR036163">
    <property type="entry name" value="HMA_dom_sf"/>
</dbReference>
<accession>A0AAW0MA31</accession>
<evidence type="ECO:0000259" key="1">
    <source>
        <dbReference type="PROSITE" id="PS50846"/>
    </source>
</evidence>
<organism evidence="2">
    <name type="scientific">Quercus suber</name>
    <name type="common">Cork oak</name>
    <dbReference type="NCBI Taxonomy" id="58331"/>
    <lineage>
        <taxon>Eukaryota</taxon>
        <taxon>Viridiplantae</taxon>
        <taxon>Streptophyta</taxon>
        <taxon>Embryophyta</taxon>
        <taxon>Tracheophyta</taxon>
        <taxon>Spermatophyta</taxon>
        <taxon>Magnoliopsida</taxon>
        <taxon>eudicotyledons</taxon>
        <taxon>Gunneridae</taxon>
        <taxon>Pentapetalae</taxon>
        <taxon>rosids</taxon>
        <taxon>fabids</taxon>
        <taxon>Fagales</taxon>
        <taxon>Fagaceae</taxon>
        <taxon>Quercus</taxon>
    </lineage>
</organism>
<dbReference type="PANTHER" id="PTHR46371">
    <property type="entry name" value="OS04G0464100 PROTEIN"/>
    <property type="match status" value="1"/>
</dbReference>
<feature type="domain" description="HMA" evidence="1">
    <location>
        <begin position="3"/>
        <end position="71"/>
    </location>
</feature>
<proteinExistence type="predicted"/>
<dbReference type="Pfam" id="PF00403">
    <property type="entry name" value="HMA"/>
    <property type="match status" value="1"/>
</dbReference>
<protein>
    <submittedName>
        <fullName evidence="2">Heavy metal-associated isoprenylated plant protein 47</fullName>
    </submittedName>
</protein>
<evidence type="ECO:0000313" key="2">
    <source>
        <dbReference type="EMBL" id="KAK7860362.1"/>
    </source>
</evidence>
<dbReference type="Gene3D" id="3.30.70.100">
    <property type="match status" value="1"/>
</dbReference>
<reference evidence="2" key="2">
    <citation type="journal article" date="2018" name="Sci. Data">
        <title>The draft genome sequence of cork oak.</title>
        <authorList>
            <person name="Ramos A.M."/>
            <person name="Usie A."/>
            <person name="Barbosa P."/>
            <person name="Barros P.M."/>
            <person name="Capote T."/>
            <person name="Chaves I."/>
            <person name="Simoes F."/>
            <person name="Abreu I."/>
            <person name="Carrasquinho I."/>
            <person name="Faro C."/>
            <person name="Guimaraes J.B."/>
            <person name="Mendonca D."/>
            <person name="Nobrega F."/>
            <person name="Rodrigues L."/>
            <person name="Saibo N.J.M."/>
            <person name="Varela M.C."/>
            <person name="Egas C."/>
            <person name="Matos J."/>
            <person name="Miguel C.M."/>
            <person name="Oliveira M.M."/>
            <person name="Ricardo C.P."/>
            <person name="Goncalves S."/>
        </authorList>
    </citation>
    <scope>NUCLEOTIDE SEQUENCE [LARGE SCALE GENOMIC DNA]</scope>
    <source>
        <strain evidence="2">HL8</strain>
    </source>
</reference>
<gene>
    <name evidence="2" type="primary">HIPP47_14</name>
    <name evidence="2" type="ORF">CFP56_039694</name>
</gene>
<dbReference type="GO" id="GO:0046872">
    <property type="term" value="F:metal ion binding"/>
    <property type="evidence" value="ECO:0007669"/>
    <property type="project" value="InterPro"/>
</dbReference>
<dbReference type="InterPro" id="IPR044296">
    <property type="entry name" value="HIPP46"/>
</dbReference>
<reference evidence="2" key="1">
    <citation type="submission" date="2017-12" db="EMBL/GenBank/DDBJ databases">
        <authorList>
            <person name="Barbosa P."/>
            <person name="Usie A."/>
            <person name="Ramos A.M."/>
        </authorList>
    </citation>
    <scope>NUCLEOTIDE SEQUENCE</scope>
    <source>
        <strain evidence="2">HL8</strain>
        <tissue evidence="2">Leaves</tissue>
    </source>
</reference>
<dbReference type="PROSITE" id="PS50846">
    <property type="entry name" value="HMA_2"/>
    <property type="match status" value="1"/>
</dbReference>
<dbReference type="EMBL" id="PKMF04000007">
    <property type="protein sequence ID" value="KAK7860362.1"/>
    <property type="molecule type" value="Genomic_DNA"/>
</dbReference>
<dbReference type="InterPro" id="IPR006121">
    <property type="entry name" value="HMA_dom"/>
</dbReference>
<name>A0AAW0MA31_QUESU</name>